<sequence length="45" mass="5077">MFGCRGIVVISISDDLQEADIITFRDCRNIHIQVKAKHNASMKSD</sequence>
<accession>A0ABY0SR48</accession>
<dbReference type="Proteomes" id="UP000198646">
    <property type="component" value="Unassembled WGS sequence"/>
</dbReference>
<protein>
    <recommendedName>
        <fullName evidence="3">Restriction endonuclease</fullName>
    </recommendedName>
</protein>
<dbReference type="EMBL" id="FNJD01000019">
    <property type="protein sequence ID" value="SDP53084.1"/>
    <property type="molecule type" value="Genomic_DNA"/>
</dbReference>
<evidence type="ECO:0000313" key="2">
    <source>
        <dbReference type="Proteomes" id="UP000198646"/>
    </source>
</evidence>
<comment type="caution">
    <text evidence="1">The sequence shown here is derived from an EMBL/GenBank/DDBJ whole genome shotgun (WGS) entry which is preliminary data.</text>
</comment>
<keyword evidence="2" id="KW-1185">Reference proteome</keyword>
<evidence type="ECO:0000313" key="1">
    <source>
        <dbReference type="EMBL" id="SDP53084.1"/>
    </source>
</evidence>
<name>A0ABY0SR48_9RHOB</name>
<evidence type="ECO:0008006" key="3">
    <source>
        <dbReference type="Google" id="ProtNLM"/>
    </source>
</evidence>
<organism evidence="1 2">
    <name type="scientific">Sulfitobacter litoralis</name>
    <dbReference type="NCBI Taxonomy" id="335975"/>
    <lineage>
        <taxon>Bacteria</taxon>
        <taxon>Pseudomonadati</taxon>
        <taxon>Pseudomonadota</taxon>
        <taxon>Alphaproteobacteria</taxon>
        <taxon>Rhodobacterales</taxon>
        <taxon>Roseobacteraceae</taxon>
        <taxon>Sulfitobacter</taxon>
    </lineage>
</organism>
<proteinExistence type="predicted"/>
<reference evidence="1 2" key="1">
    <citation type="submission" date="2016-10" db="EMBL/GenBank/DDBJ databases">
        <authorList>
            <person name="Varghese N."/>
            <person name="Submissions S."/>
        </authorList>
    </citation>
    <scope>NUCLEOTIDE SEQUENCE [LARGE SCALE GENOMIC DNA]</scope>
    <source>
        <strain evidence="1 2">DSM 17584</strain>
    </source>
</reference>
<gene>
    <name evidence="1" type="ORF">SAMN04488512_11949</name>
</gene>